<dbReference type="Pfam" id="PF20062">
    <property type="entry name" value="DUF6461"/>
    <property type="match status" value="1"/>
</dbReference>
<dbReference type="PROSITE" id="PS51257">
    <property type="entry name" value="PROKAR_LIPOPROTEIN"/>
    <property type="match status" value="1"/>
</dbReference>
<organism evidence="2 3">
    <name type="scientific">Paractinoplanes ferrugineus</name>
    <dbReference type="NCBI Taxonomy" id="113564"/>
    <lineage>
        <taxon>Bacteria</taxon>
        <taxon>Bacillati</taxon>
        <taxon>Actinomycetota</taxon>
        <taxon>Actinomycetes</taxon>
        <taxon>Micromonosporales</taxon>
        <taxon>Micromonosporaceae</taxon>
        <taxon>Paractinoplanes</taxon>
    </lineage>
</organism>
<name>A0A919ML26_9ACTN</name>
<evidence type="ECO:0000313" key="2">
    <source>
        <dbReference type="EMBL" id="GIE11792.1"/>
    </source>
</evidence>
<evidence type="ECO:0000256" key="1">
    <source>
        <dbReference type="SAM" id="SignalP"/>
    </source>
</evidence>
<dbReference type="RefSeq" id="WP_203818303.1">
    <property type="nucleotide sequence ID" value="NZ_BAAABP010000038.1"/>
</dbReference>
<reference evidence="2" key="1">
    <citation type="submission" date="2021-01" db="EMBL/GenBank/DDBJ databases">
        <title>Whole genome shotgun sequence of Actinoplanes ferrugineus NBRC 15555.</title>
        <authorList>
            <person name="Komaki H."/>
            <person name="Tamura T."/>
        </authorList>
    </citation>
    <scope>NUCLEOTIDE SEQUENCE</scope>
    <source>
        <strain evidence="2">NBRC 15555</strain>
    </source>
</reference>
<keyword evidence="3" id="KW-1185">Reference proteome</keyword>
<gene>
    <name evidence="2" type="ORF">Afe05nite_36320</name>
</gene>
<evidence type="ECO:0000313" key="3">
    <source>
        <dbReference type="Proteomes" id="UP000598174"/>
    </source>
</evidence>
<sequence length="222" mass="24294">MRRRSLLLIPAAGVLSACTSRAGGIPPFADTQREAVADDYRWFEPEPEFGQGYCFTWVRGRTPPQVIEQLGGQELERISWPQLVDSGDGQQGPLYRYFIGIARVDDWSLIVEDNGDLGVTDQLVGPLSAGTTVVANHRGPDGHGRFLQLEDQRVLLDFDPRAPKTITPEMAAAGFAAGIDGATAMAATLALAERLTGKLMSRQLLIERTYLLTSVPLDRKNQ</sequence>
<dbReference type="AlphaFoldDB" id="A0A919ML26"/>
<dbReference type="InterPro" id="IPR045592">
    <property type="entry name" value="DUF6461"/>
</dbReference>
<proteinExistence type="predicted"/>
<feature type="signal peptide" evidence="1">
    <location>
        <begin position="1"/>
        <end position="22"/>
    </location>
</feature>
<protein>
    <submittedName>
        <fullName evidence="2">Uncharacterized protein</fullName>
    </submittedName>
</protein>
<comment type="caution">
    <text evidence="2">The sequence shown here is derived from an EMBL/GenBank/DDBJ whole genome shotgun (WGS) entry which is preliminary data.</text>
</comment>
<feature type="chain" id="PRO_5038123483" evidence="1">
    <location>
        <begin position="23"/>
        <end position="222"/>
    </location>
</feature>
<dbReference type="EMBL" id="BOMM01000032">
    <property type="protein sequence ID" value="GIE11792.1"/>
    <property type="molecule type" value="Genomic_DNA"/>
</dbReference>
<accession>A0A919ML26</accession>
<keyword evidence="1" id="KW-0732">Signal</keyword>
<dbReference type="Proteomes" id="UP000598174">
    <property type="component" value="Unassembled WGS sequence"/>
</dbReference>